<protein>
    <submittedName>
        <fullName evidence="4">MBL fold metallo-hydrolase</fullName>
        <ecNumber evidence="4">3.-.-.-</ecNumber>
    </submittedName>
</protein>
<organism evidence="4 5">
    <name type="scientific">Chitinimonas viridis</name>
    <dbReference type="NCBI Taxonomy" id="664880"/>
    <lineage>
        <taxon>Bacteria</taxon>
        <taxon>Pseudomonadati</taxon>
        <taxon>Pseudomonadota</taxon>
        <taxon>Betaproteobacteria</taxon>
        <taxon>Neisseriales</taxon>
        <taxon>Chitinibacteraceae</taxon>
        <taxon>Chitinimonas</taxon>
    </lineage>
</organism>
<feature type="domain" description="Metallo-beta-lactamase" evidence="2">
    <location>
        <begin position="13"/>
        <end position="235"/>
    </location>
</feature>
<dbReference type="InterPro" id="IPR001279">
    <property type="entry name" value="Metallo-B-lactamas"/>
</dbReference>
<proteinExistence type="predicted"/>
<dbReference type="SUPFAM" id="SSF56281">
    <property type="entry name" value="Metallo-hydrolase/oxidoreductase"/>
    <property type="match status" value="1"/>
</dbReference>
<name>A0ABT8AZN3_9NEIS</name>
<dbReference type="PANTHER" id="PTHR11203:SF37">
    <property type="entry name" value="INTEGRATOR COMPLEX SUBUNIT 11"/>
    <property type="match status" value="1"/>
</dbReference>
<sequence>MQLQFLGGTGTVTGSKYLLEAEGMRLLVDCGLFQGWKQLRLRNWTQLPVDPASIDAVILTHAHLDHSGYLPLLVREGYRGPVYCTSATRELCEVLLPDSGRLQEEEAGYANRHHSSRHDPALPLYDESDAQRCLKQLQHCPYGKDIALNPKLKLHFRPAGHILGAATVELTSSTGRIVFSGDLGRPADLVMKPPATVGQADWLLVESTYGNRSHEQEDPRVQLGEIIRRTVAQAGVVLIPTFAVGRAQNLMYLLHLLRESGEIPQVPVFLNSPMAVDATEIFLRHQGEHRLTQAQCAAMCRNVTVVSSPEESKALNRRHGPMIILAASGMATGGRVLHHIKAFAPDARNTIVFSGFQAGGTRGAAILGGASHVRIFGEDIPIRARVENVPNFSAHADADEILGWLRGFLTPPKQTFVVHGEPDAADALRKRIATELNWNVCVPDYLQSIKLEA</sequence>
<dbReference type="InterPro" id="IPR022712">
    <property type="entry name" value="Beta_Casp"/>
</dbReference>
<gene>
    <name evidence="4" type="ORF">QWZ03_01455</name>
</gene>
<dbReference type="GO" id="GO:0016787">
    <property type="term" value="F:hydrolase activity"/>
    <property type="evidence" value="ECO:0007669"/>
    <property type="project" value="UniProtKB-KW"/>
</dbReference>
<dbReference type="InterPro" id="IPR036866">
    <property type="entry name" value="RibonucZ/Hydroxyglut_hydro"/>
</dbReference>
<evidence type="ECO:0000259" key="2">
    <source>
        <dbReference type="SMART" id="SM00849"/>
    </source>
</evidence>
<dbReference type="Gene3D" id="3.40.50.10890">
    <property type="match status" value="1"/>
</dbReference>
<feature type="domain" description="Beta-Casp" evidence="3">
    <location>
        <begin position="247"/>
        <end position="366"/>
    </location>
</feature>
<reference evidence="4" key="1">
    <citation type="journal article" date="2014" name="Int. J. Syst. Evol. Microbiol.">
        <title>Complete genome of a new Firmicutes species belonging to the dominant human colonic microbiota ('Ruminococcus bicirculans') reveals two chromosomes and a selective capacity to utilize plant glucans.</title>
        <authorList>
            <consortium name="NISC Comparative Sequencing Program"/>
            <person name="Wegmann U."/>
            <person name="Louis P."/>
            <person name="Goesmann A."/>
            <person name="Henrissat B."/>
            <person name="Duncan S.H."/>
            <person name="Flint H.J."/>
        </authorList>
    </citation>
    <scope>NUCLEOTIDE SEQUENCE</scope>
    <source>
        <strain evidence="4">CECT 7703</strain>
    </source>
</reference>
<dbReference type="PANTHER" id="PTHR11203">
    <property type="entry name" value="CLEAVAGE AND POLYADENYLATION SPECIFICITY FACTOR FAMILY MEMBER"/>
    <property type="match status" value="1"/>
</dbReference>
<keyword evidence="1 4" id="KW-0378">Hydrolase</keyword>
<evidence type="ECO:0000259" key="3">
    <source>
        <dbReference type="SMART" id="SM01027"/>
    </source>
</evidence>
<dbReference type="EMBL" id="JAUFPU010000002">
    <property type="protein sequence ID" value="MDN3575439.1"/>
    <property type="molecule type" value="Genomic_DNA"/>
</dbReference>
<dbReference type="Pfam" id="PF00753">
    <property type="entry name" value="Lactamase_B"/>
    <property type="match status" value="1"/>
</dbReference>
<accession>A0ABT8AZN3</accession>
<dbReference type="EC" id="3.-.-.-" evidence="4"/>
<dbReference type="SMART" id="SM00849">
    <property type="entry name" value="Lactamase_B"/>
    <property type="match status" value="1"/>
</dbReference>
<reference evidence="4" key="2">
    <citation type="submission" date="2023-06" db="EMBL/GenBank/DDBJ databases">
        <authorList>
            <person name="Lucena T."/>
            <person name="Sun Q."/>
        </authorList>
    </citation>
    <scope>NUCLEOTIDE SEQUENCE</scope>
    <source>
        <strain evidence="4">CECT 7703</strain>
    </source>
</reference>
<evidence type="ECO:0000313" key="5">
    <source>
        <dbReference type="Proteomes" id="UP001180081"/>
    </source>
</evidence>
<dbReference type="CDD" id="cd16295">
    <property type="entry name" value="TTHA0252-CPSF-like_MBL-fold"/>
    <property type="match status" value="1"/>
</dbReference>
<dbReference type="Gene3D" id="3.60.15.10">
    <property type="entry name" value="Ribonuclease Z/Hydroxyacylglutathione hydrolase-like"/>
    <property type="match status" value="1"/>
</dbReference>
<dbReference type="SMART" id="SM01027">
    <property type="entry name" value="Beta-Casp"/>
    <property type="match status" value="1"/>
</dbReference>
<evidence type="ECO:0000313" key="4">
    <source>
        <dbReference type="EMBL" id="MDN3575439.1"/>
    </source>
</evidence>
<dbReference type="InterPro" id="IPR011108">
    <property type="entry name" value="RMMBL"/>
</dbReference>
<keyword evidence="5" id="KW-1185">Reference proteome</keyword>
<dbReference type="InterPro" id="IPR050698">
    <property type="entry name" value="MBL"/>
</dbReference>
<comment type="caution">
    <text evidence="4">The sequence shown here is derived from an EMBL/GenBank/DDBJ whole genome shotgun (WGS) entry which is preliminary data.</text>
</comment>
<dbReference type="Pfam" id="PF10996">
    <property type="entry name" value="Beta-Casp"/>
    <property type="match status" value="1"/>
</dbReference>
<dbReference type="Proteomes" id="UP001180081">
    <property type="component" value="Unassembled WGS sequence"/>
</dbReference>
<evidence type="ECO:0000256" key="1">
    <source>
        <dbReference type="ARBA" id="ARBA00022801"/>
    </source>
</evidence>
<dbReference type="Pfam" id="PF07521">
    <property type="entry name" value="RMMBL"/>
    <property type="match status" value="1"/>
</dbReference>